<dbReference type="Pfam" id="PF04961">
    <property type="entry name" value="FTCD_C"/>
    <property type="match status" value="1"/>
</dbReference>
<organism evidence="2 3">
    <name type="scientific">Sporobacter termitidis DSM 10068</name>
    <dbReference type="NCBI Taxonomy" id="1123282"/>
    <lineage>
        <taxon>Bacteria</taxon>
        <taxon>Bacillati</taxon>
        <taxon>Bacillota</taxon>
        <taxon>Clostridia</taxon>
        <taxon>Eubacteriales</taxon>
        <taxon>Oscillospiraceae</taxon>
        <taxon>Sporobacter</taxon>
    </lineage>
</organism>
<proteinExistence type="predicted"/>
<evidence type="ECO:0000313" key="2">
    <source>
        <dbReference type="EMBL" id="SHH48758.1"/>
    </source>
</evidence>
<feature type="domain" description="Cyclodeaminase/cyclohydrolase" evidence="1">
    <location>
        <begin position="7"/>
        <end position="183"/>
    </location>
</feature>
<dbReference type="EMBL" id="FQXV01000001">
    <property type="protein sequence ID" value="SHH48758.1"/>
    <property type="molecule type" value="Genomic_DNA"/>
</dbReference>
<dbReference type="STRING" id="1123282.SAMN02745823_00045"/>
<dbReference type="OrthoDB" id="7959174at2"/>
<dbReference type="Proteomes" id="UP000183995">
    <property type="component" value="Unassembled WGS sequence"/>
</dbReference>
<accession>A0A1M5TDG2</accession>
<evidence type="ECO:0000313" key="3">
    <source>
        <dbReference type="Proteomes" id="UP000183995"/>
    </source>
</evidence>
<sequence>MSFVTVSCTEFVDVLASKAPVPGGGGASALVGAVGTALGSMVGNLTVGKKKYADVEADIYAIMDKAAALQKELLRLVDEDAVVFEPLSKAYGIPKDDPNREKIMEDALKAACSVPMDIMRACCKAIELHEELAAKGSALALSDVGVGVIFCKSALMGASLNVFINTKSMTDKAYAAQIEKEADGLLAKYCAQADKIYDAVITRLR</sequence>
<reference evidence="2 3" key="1">
    <citation type="submission" date="2016-11" db="EMBL/GenBank/DDBJ databases">
        <authorList>
            <person name="Jaros S."/>
            <person name="Januszkiewicz K."/>
            <person name="Wedrychowicz H."/>
        </authorList>
    </citation>
    <scope>NUCLEOTIDE SEQUENCE [LARGE SCALE GENOMIC DNA]</scope>
    <source>
        <strain evidence="2 3">DSM 10068</strain>
    </source>
</reference>
<dbReference type="InterPro" id="IPR007044">
    <property type="entry name" value="Cyclodeamin/CycHdrlase"/>
</dbReference>
<dbReference type="GO" id="GO:0003824">
    <property type="term" value="F:catalytic activity"/>
    <property type="evidence" value="ECO:0007669"/>
    <property type="project" value="InterPro"/>
</dbReference>
<dbReference type="AlphaFoldDB" id="A0A1M5TDG2"/>
<dbReference type="InterPro" id="IPR036178">
    <property type="entry name" value="Formintransfe-cycloase-like_sf"/>
</dbReference>
<gene>
    <name evidence="2" type="ORF">SAMN02745823_00045</name>
</gene>
<dbReference type="SUPFAM" id="SSF101262">
    <property type="entry name" value="Methenyltetrahydrofolate cyclohydrolase-like"/>
    <property type="match status" value="1"/>
</dbReference>
<keyword evidence="3" id="KW-1185">Reference proteome</keyword>
<dbReference type="Gene3D" id="1.20.120.680">
    <property type="entry name" value="Formiminotetrahydrofolate cyclodeaminase monomer, up-and-down helical bundle"/>
    <property type="match status" value="1"/>
</dbReference>
<protein>
    <submittedName>
        <fullName evidence="2">Formimidoyltetrahydrofolate cyclodeaminase</fullName>
    </submittedName>
</protein>
<dbReference type="RefSeq" id="WP_073075648.1">
    <property type="nucleotide sequence ID" value="NZ_FQXV01000001.1"/>
</dbReference>
<name>A0A1M5TDG2_9FIRM</name>
<evidence type="ECO:0000259" key="1">
    <source>
        <dbReference type="Pfam" id="PF04961"/>
    </source>
</evidence>